<gene>
    <name evidence="1" type="ORF">GWI33_010660</name>
</gene>
<accession>A0A834IST5</accession>
<comment type="caution">
    <text evidence="1">The sequence shown here is derived from an EMBL/GenBank/DDBJ whole genome shotgun (WGS) entry which is preliminary data.</text>
</comment>
<protein>
    <submittedName>
        <fullName evidence="1">Uncharacterized protein</fullName>
    </submittedName>
</protein>
<organism evidence="1 2">
    <name type="scientific">Rhynchophorus ferrugineus</name>
    <name type="common">Red palm weevil</name>
    <name type="synonym">Curculio ferrugineus</name>
    <dbReference type="NCBI Taxonomy" id="354439"/>
    <lineage>
        <taxon>Eukaryota</taxon>
        <taxon>Metazoa</taxon>
        <taxon>Ecdysozoa</taxon>
        <taxon>Arthropoda</taxon>
        <taxon>Hexapoda</taxon>
        <taxon>Insecta</taxon>
        <taxon>Pterygota</taxon>
        <taxon>Neoptera</taxon>
        <taxon>Endopterygota</taxon>
        <taxon>Coleoptera</taxon>
        <taxon>Polyphaga</taxon>
        <taxon>Cucujiformia</taxon>
        <taxon>Curculionidae</taxon>
        <taxon>Dryophthorinae</taxon>
        <taxon>Rhynchophorus</taxon>
    </lineage>
</organism>
<evidence type="ECO:0000313" key="1">
    <source>
        <dbReference type="EMBL" id="KAF7285411.1"/>
    </source>
</evidence>
<reference evidence="1" key="1">
    <citation type="submission" date="2020-08" db="EMBL/GenBank/DDBJ databases">
        <title>Genome sequencing and assembly of the red palm weevil Rhynchophorus ferrugineus.</title>
        <authorList>
            <person name="Dias G.B."/>
            <person name="Bergman C.M."/>
            <person name="Manee M."/>
        </authorList>
    </citation>
    <scope>NUCLEOTIDE SEQUENCE</scope>
    <source>
        <strain evidence="1">AA-2017</strain>
        <tissue evidence="1">Whole larva</tissue>
    </source>
</reference>
<dbReference type="AlphaFoldDB" id="A0A834IST5"/>
<sequence length="116" mass="12236">MYSPRKLVLAACCSSSSGVCCGLPVCRQCWRRATAALGLPESHRLVGAVGQPLTLTPTSRTTLALARVCAPHSFYGGLAVPSAGPPRLPIGSGRVLRHLLKLRSSSLLPLLLRFTS</sequence>
<proteinExistence type="predicted"/>
<evidence type="ECO:0000313" key="2">
    <source>
        <dbReference type="Proteomes" id="UP000625711"/>
    </source>
</evidence>
<keyword evidence="2" id="KW-1185">Reference proteome</keyword>
<dbReference type="Proteomes" id="UP000625711">
    <property type="component" value="Unassembled WGS sequence"/>
</dbReference>
<dbReference type="EMBL" id="JAACXV010000055">
    <property type="protein sequence ID" value="KAF7285411.1"/>
    <property type="molecule type" value="Genomic_DNA"/>
</dbReference>
<name>A0A834IST5_RHYFE</name>